<reference evidence="2" key="1">
    <citation type="journal article" date="2014" name="Science">
        <title>Ancient hybridizations among the ancestral genomes of bread wheat.</title>
        <authorList>
            <consortium name="International Wheat Genome Sequencing Consortium,"/>
            <person name="Marcussen T."/>
            <person name="Sandve S.R."/>
            <person name="Heier L."/>
            <person name="Spannagl M."/>
            <person name="Pfeifer M."/>
            <person name="Jakobsen K.S."/>
            <person name="Wulff B.B."/>
            <person name="Steuernagel B."/>
            <person name="Mayer K.F."/>
            <person name="Olsen O.A."/>
        </authorList>
    </citation>
    <scope>NUCLEOTIDE SEQUENCE [LARGE SCALE GENOMIC DNA]</scope>
    <source>
        <strain evidence="2">cv. AL8/78</strain>
    </source>
</reference>
<sequence length="62" mass="7132">MAHVLNQPAVRWKVIRNPKQSSLQVYHPLYLYSVLLCSAFQEEGGLVAISCMQRGWQRLFLG</sequence>
<keyword evidence="2" id="KW-1185">Reference proteome</keyword>
<reference evidence="2" key="2">
    <citation type="journal article" date="2017" name="Nat. Plants">
        <title>The Aegilops tauschii genome reveals multiple impacts of transposons.</title>
        <authorList>
            <person name="Zhao G."/>
            <person name="Zou C."/>
            <person name="Li K."/>
            <person name="Wang K."/>
            <person name="Li T."/>
            <person name="Gao L."/>
            <person name="Zhang X."/>
            <person name="Wang H."/>
            <person name="Yang Z."/>
            <person name="Liu X."/>
            <person name="Jiang W."/>
            <person name="Mao L."/>
            <person name="Kong X."/>
            <person name="Jiao Y."/>
            <person name="Jia J."/>
        </authorList>
    </citation>
    <scope>NUCLEOTIDE SEQUENCE [LARGE SCALE GENOMIC DNA]</scope>
    <source>
        <strain evidence="2">cv. AL8/78</strain>
    </source>
</reference>
<dbReference type="Proteomes" id="UP000015105">
    <property type="component" value="Chromosome 2D"/>
</dbReference>
<protein>
    <submittedName>
        <fullName evidence="1">Uncharacterized protein</fullName>
    </submittedName>
</protein>
<accession>A0A453APD5</accession>
<organism evidence="1 2">
    <name type="scientific">Aegilops tauschii subsp. strangulata</name>
    <name type="common">Goatgrass</name>
    <dbReference type="NCBI Taxonomy" id="200361"/>
    <lineage>
        <taxon>Eukaryota</taxon>
        <taxon>Viridiplantae</taxon>
        <taxon>Streptophyta</taxon>
        <taxon>Embryophyta</taxon>
        <taxon>Tracheophyta</taxon>
        <taxon>Spermatophyta</taxon>
        <taxon>Magnoliopsida</taxon>
        <taxon>Liliopsida</taxon>
        <taxon>Poales</taxon>
        <taxon>Poaceae</taxon>
        <taxon>BOP clade</taxon>
        <taxon>Pooideae</taxon>
        <taxon>Triticodae</taxon>
        <taxon>Triticeae</taxon>
        <taxon>Triticinae</taxon>
        <taxon>Aegilops</taxon>
    </lineage>
</organism>
<reference evidence="1" key="3">
    <citation type="journal article" date="2017" name="Nature">
        <title>Genome sequence of the progenitor of the wheat D genome Aegilops tauschii.</title>
        <authorList>
            <person name="Luo M.C."/>
            <person name="Gu Y.Q."/>
            <person name="Puiu D."/>
            <person name="Wang H."/>
            <person name="Twardziok S.O."/>
            <person name="Deal K.R."/>
            <person name="Huo N."/>
            <person name="Zhu T."/>
            <person name="Wang L."/>
            <person name="Wang Y."/>
            <person name="McGuire P.E."/>
            <person name="Liu S."/>
            <person name="Long H."/>
            <person name="Ramasamy R.K."/>
            <person name="Rodriguez J.C."/>
            <person name="Van S.L."/>
            <person name="Yuan L."/>
            <person name="Wang Z."/>
            <person name="Xia Z."/>
            <person name="Xiao L."/>
            <person name="Anderson O.D."/>
            <person name="Ouyang S."/>
            <person name="Liang Y."/>
            <person name="Zimin A.V."/>
            <person name="Pertea G."/>
            <person name="Qi P."/>
            <person name="Bennetzen J.L."/>
            <person name="Dai X."/>
            <person name="Dawson M.W."/>
            <person name="Muller H.G."/>
            <person name="Kugler K."/>
            <person name="Rivarola-Duarte L."/>
            <person name="Spannagl M."/>
            <person name="Mayer K.F.X."/>
            <person name="Lu F.H."/>
            <person name="Bevan M.W."/>
            <person name="Leroy P."/>
            <person name="Li P."/>
            <person name="You F.M."/>
            <person name="Sun Q."/>
            <person name="Liu Z."/>
            <person name="Lyons E."/>
            <person name="Wicker T."/>
            <person name="Salzberg S.L."/>
            <person name="Devos K.M."/>
            <person name="Dvorak J."/>
        </authorList>
    </citation>
    <scope>NUCLEOTIDE SEQUENCE [LARGE SCALE GENOMIC DNA]</scope>
    <source>
        <strain evidence="1">cv. AL8/78</strain>
    </source>
</reference>
<evidence type="ECO:0000313" key="2">
    <source>
        <dbReference type="Proteomes" id="UP000015105"/>
    </source>
</evidence>
<dbReference type="Gramene" id="AET2Gv20217900.25">
    <property type="protein sequence ID" value="AET2Gv20217900.25"/>
    <property type="gene ID" value="AET2Gv20217900"/>
</dbReference>
<reference evidence="1" key="4">
    <citation type="submission" date="2019-03" db="UniProtKB">
        <authorList>
            <consortium name="EnsemblPlants"/>
        </authorList>
    </citation>
    <scope>IDENTIFICATION</scope>
</reference>
<dbReference type="AlphaFoldDB" id="A0A453APD5"/>
<evidence type="ECO:0000313" key="1">
    <source>
        <dbReference type="EnsemblPlants" id="AET2Gv20217900.25"/>
    </source>
</evidence>
<dbReference type="EnsemblPlants" id="AET2Gv20217900.25">
    <property type="protein sequence ID" value="AET2Gv20217900.25"/>
    <property type="gene ID" value="AET2Gv20217900"/>
</dbReference>
<name>A0A453APD5_AEGTS</name>
<reference evidence="1" key="5">
    <citation type="journal article" date="2021" name="G3 (Bethesda)">
        <title>Aegilops tauschii genome assembly Aet v5.0 features greater sequence contiguity and improved annotation.</title>
        <authorList>
            <person name="Wang L."/>
            <person name="Zhu T."/>
            <person name="Rodriguez J.C."/>
            <person name="Deal K.R."/>
            <person name="Dubcovsky J."/>
            <person name="McGuire P.E."/>
            <person name="Lux T."/>
            <person name="Spannagl M."/>
            <person name="Mayer K.F.X."/>
            <person name="Baldrich P."/>
            <person name="Meyers B.C."/>
            <person name="Huo N."/>
            <person name="Gu Y.Q."/>
            <person name="Zhou H."/>
            <person name="Devos K.M."/>
            <person name="Bennetzen J.L."/>
            <person name="Unver T."/>
            <person name="Budak H."/>
            <person name="Gulick P.J."/>
            <person name="Galiba G."/>
            <person name="Kalapos B."/>
            <person name="Nelson D.R."/>
            <person name="Li P."/>
            <person name="You F.M."/>
            <person name="Luo M.C."/>
            <person name="Dvorak J."/>
        </authorList>
    </citation>
    <scope>NUCLEOTIDE SEQUENCE [LARGE SCALE GENOMIC DNA]</scope>
    <source>
        <strain evidence="1">cv. AL8/78</strain>
    </source>
</reference>
<proteinExistence type="predicted"/>